<dbReference type="PANTHER" id="PTHR31234:SF2">
    <property type="entry name" value="OS05G0199100 PROTEIN"/>
    <property type="match status" value="1"/>
</dbReference>
<protein>
    <submittedName>
        <fullName evidence="4">Late embryogenesis abundant (LEA) hydroxyproline-rich glycoprotein family</fullName>
    </submittedName>
</protein>
<reference evidence="4 5" key="1">
    <citation type="submission" date="2020-06" db="EMBL/GenBank/DDBJ databases">
        <title>Transcriptomic and genomic resources for Thalictrum thalictroides and T. hernandezii: Facilitating candidate gene discovery in an emerging model plant lineage.</title>
        <authorList>
            <person name="Arias T."/>
            <person name="Riano-Pachon D.M."/>
            <person name="Di Stilio V.S."/>
        </authorList>
    </citation>
    <scope>NUCLEOTIDE SEQUENCE [LARGE SCALE GENOMIC DNA]</scope>
    <source>
        <strain evidence="5">cv. WT478/WT964</strain>
        <tissue evidence="4">Leaves</tissue>
    </source>
</reference>
<evidence type="ECO:0000256" key="3">
    <source>
        <dbReference type="SAM" id="Phobius"/>
    </source>
</evidence>
<dbReference type="GO" id="GO:0005886">
    <property type="term" value="C:plasma membrane"/>
    <property type="evidence" value="ECO:0007669"/>
    <property type="project" value="TreeGrafter"/>
</dbReference>
<name>A0A7J6V465_THATH</name>
<accession>A0A7J6V465</accession>
<evidence type="ECO:0000256" key="1">
    <source>
        <dbReference type="ARBA" id="ARBA00004370"/>
    </source>
</evidence>
<dbReference type="PANTHER" id="PTHR31234">
    <property type="entry name" value="LATE EMBRYOGENESIS ABUNDANT (LEA) HYDROXYPROLINE-RICH GLYCOPROTEIN FAMILY"/>
    <property type="match status" value="1"/>
</dbReference>
<organism evidence="4 5">
    <name type="scientific">Thalictrum thalictroides</name>
    <name type="common">Rue-anemone</name>
    <name type="synonym">Anemone thalictroides</name>
    <dbReference type="NCBI Taxonomy" id="46969"/>
    <lineage>
        <taxon>Eukaryota</taxon>
        <taxon>Viridiplantae</taxon>
        <taxon>Streptophyta</taxon>
        <taxon>Embryophyta</taxon>
        <taxon>Tracheophyta</taxon>
        <taxon>Spermatophyta</taxon>
        <taxon>Magnoliopsida</taxon>
        <taxon>Ranunculales</taxon>
        <taxon>Ranunculaceae</taxon>
        <taxon>Thalictroideae</taxon>
        <taxon>Thalictrum</taxon>
    </lineage>
</organism>
<keyword evidence="3" id="KW-1133">Transmembrane helix</keyword>
<proteinExistence type="predicted"/>
<feature type="transmembrane region" description="Helical" evidence="3">
    <location>
        <begin position="29"/>
        <end position="51"/>
    </location>
</feature>
<comment type="caution">
    <text evidence="4">The sequence shown here is derived from an EMBL/GenBank/DDBJ whole genome shotgun (WGS) entry which is preliminary data.</text>
</comment>
<evidence type="ECO:0000256" key="2">
    <source>
        <dbReference type="ARBA" id="ARBA00023136"/>
    </source>
</evidence>
<keyword evidence="5" id="KW-1185">Reference proteome</keyword>
<gene>
    <name evidence="4" type="ORF">FRX31_030707</name>
</gene>
<dbReference type="GO" id="GO:0098542">
    <property type="term" value="P:defense response to other organism"/>
    <property type="evidence" value="ECO:0007669"/>
    <property type="project" value="InterPro"/>
</dbReference>
<keyword evidence="3" id="KW-0812">Transmembrane</keyword>
<dbReference type="EMBL" id="JABWDY010038456">
    <property type="protein sequence ID" value="KAF5179703.1"/>
    <property type="molecule type" value="Genomic_DNA"/>
</dbReference>
<sequence>MAEEVKKADPPEQPAPIPLRLTKKCPRKLCGLAVMIICGLALVVFLVYLIYHPKHPNYSVISLRFDGFHRAGNNQILSPSIDIIMRADNHKKAQIYTSKSSVVVKVAYPDIQLWSGALPVVGKPCKRITYFHTILQGSMLSGASFAAIKEKQRKRKIPLKVEMTVPVKYNVWFIKSKTHNLDVRCFVVVDDLSESPTMLYNKCYTSWV</sequence>
<dbReference type="OrthoDB" id="967315at2759"/>
<feature type="transmembrane region" description="Helical" evidence="3">
    <location>
        <begin position="128"/>
        <end position="148"/>
    </location>
</feature>
<evidence type="ECO:0000313" key="5">
    <source>
        <dbReference type="Proteomes" id="UP000554482"/>
    </source>
</evidence>
<dbReference type="Proteomes" id="UP000554482">
    <property type="component" value="Unassembled WGS sequence"/>
</dbReference>
<dbReference type="AlphaFoldDB" id="A0A7J6V465"/>
<comment type="subcellular location">
    <subcellularLocation>
        <location evidence="1">Membrane</location>
    </subcellularLocation>
</comment>
<evidence type="ECO:0000313" key="4">
    <source>
        <dbReference type="EMBL" id="KAF5179703.1"/>
    </source>
</evidence>
<keyword evidence="2 3" id="KW-0472">Membrane</keyword>
<dbReference type="InterPro" id="IPR044839">
    <property type="entry name" value="NDR1-like"/>
</dbReference>